<reference evidence="1 2" key="1">
    <citation type="submission" date="2018-01" db="EMBL/GenBank/DDBJ databases">
        <title>The complete genome sequence of Chromatium okenii LaCa, a purple sulfur bacterium with a turbulent life.</title>
        <authorList>
            <person name="Luedin S.M."/>
            <person name="Liechti N."/>
            <person name="Storelli N."/>
            <person name="Danza F."/>
            <person name="Wittwer M."/>
            <person name="Pothier J.F."/>
            <person name="Tonolla M.A."/>
        </authorList>
    </citation>
    <scope>NUCLEOTIDE SEQUENCE [LARGE SCALE GENOMIC DNA]</scope>
    <source>
        <strain evidence="1 2">LaCa</strain>
    </source>
</reference>
<dbReference type="Gene3D" id="1.25.40.10">
    <property type="entry name" value="Tetratricopeptide repeat domain"/>
    <property type="match status" value="1"/>
</dbReference>
<evidence type="ECO:0008006" key="3">
    <source>
        <dbReference type="Google" id="ProtNLM"/>
    </source>
</evidence>
<dbReference type="SMART" id="SM00671">
    <property type="entry name" value="SEL1"/>
    <property type="match status" value="2"/>
</dbReference>
<evidence type="ECO:0000313" key="2">
    <source>
        <dbReference type="Proteomes" id="UP000239936"/>
    </source>
</evidence>
<sequence length="181" mass="19532">MPSISLNTATALTGLSKRTLWRHIHRGSLAVISEQGEETQVSLTDVLPLACVPLTAAEHALVLAADGGDPLAQTDLALLFFDAERPTEAVSWLIRAANQRYPDAMCYLGRCYLSGCGIARDNDNGALWLSHAAIKGHPLAQALTQWLQTQDALADEYAVRAAFDRIESAVLLQALYDTATT</sequence>
<dbReference type="EMBL" id="PPGH01000034">
    <property type="protein sequence ID" value="PQJ96564.1"/>
    <property type="molecule type" value="Genomic_DNA"/>
</dbReference>
<gene>
    <name evidence="1" type="ORF">CXB77_07015</name>
</gene>
<dbReference type="Proteomes" id="UP000239936">
    <property type="component" value="Unassembled WGS sequence"/>
</dbReference>
<dbReference type="InterPro" id="IPR050767">
    <property type="entry name" value="Sel1_AlgK"/>
</dbReference>
<keyword evidence="2" id="KW-1185">Reference proteome</keyword>
<organism evidence="1 2">
    <name type="scientific">Chromatium okenii</name>
    <dbReference type="NCBI Taxonomy" id="61644"/>
    <lineage>
        <taxon>Bacteria</taxon>
        <taxon>Pseudomonadati</taxon>
        <taxon>Pseudomonadota</taxon>
        <taxon>Gammaproteobacteria</taxon>
        <taxon>Chromatiales</taxon>
        <taxon>Chromatiaceae</taxon>
        <taxon>Chromatium</taxon>
    </lineage>
</organism>
<proteinExistence type="predicted"/>
<protein>
    <recommendedName>
        <fullName evidence="3">Sel1 repeat family protein</fullName>
    </recommendedName>
</protein>
<dbReference type="PANTHER" id="PTHR11102:SF160">
    <property type="entry name" value="ERAD-ASSOCIATED E3 UBIQUITIN-PROTEIN LIGASE COMPONENT HRD3"/>
    <property type="match status" value="1"/>
</dbReference>
<dbReference type="PANTHER" id="PTHR11102">
    <property type="entry name" value="SEL-1-LIKE PROTEIN"/>
    <property type="match status" value="1"/>
</dbReference>
<dbReference type="RefSeq" id="WP_105073325.1">
    <property type="nucleotide sequence ID" value="NZ_JAFLKP010000392.1"/>
</dbReference>
<dbReference type="InterPro" id="IPR011990">
    <property type="entry name" value="TPR-like_helical_dom_sf"/>
</dbReference>
<evidence type="ECO:0000313" key="1">
    <source>
        <dbReference type="EMBL" id="PQJ96564.1"/>
    </source>
</evidence>
<comment type="caution">
    <text evidence="1">The sequence shown here is derived from an EMBL/GenBank/DDBJ whole genome shotgun (WGS) entry which is preliminary data.</text>
</comment>
<dbReference type="OrthoDB" id="9792653at2"/>
<name>A0A2S7XS36_9GAMM</name>
<accession>A0A2S7XS36</accession>
<dbReference type="InterPro" id="IPR006597">
    <property type="entry name" value="Sel1-like"/>
</dbReference>
<dbReference type="AlphaFoldDB" id="A0A2S7XS36"/>
<dbReference type="SUPFAM" id="SSF81901">
    <property type="entry name" value="HCP-like"/>
    <property type="match status" value="1"/>
</dbReference>